<evidence type="ECO:0000256" key="1">
    <source>
        <dbReference type="SAM" id="Phobius"/>
    </source>
</evidence>
<protein>
    <submittedName>
        <fullName evidence="2">Uncharacterized protein</fullName>
    </submittedName>
</protein>
<keyword evidence="1" id="KW-1133">Transmembrane helix</keyword>
<dbReference type="EMBL" id="CAMGYJ010000005">
    <property type="protein sequence ID" value="CAI0425205.1"/>
    <property type="molecule type" value="Genomic_DNA"/>
</dbReference>
<comment type="caution">
    <text evidence="2">The sequence shown here is derived from an EMBL/GenBank/DDBJ whole genome shotgun (WGS) entry which is preliminary data.</text>
</comment>
<sequence length="56" mass="6598">MLKKLFFFMGGRGALVIGLLINWLLNQNRKVFWFKQRSSRASNQQLLEQSSLLNKK</sequence>
<feature type="transmembrane region" description="Helical" evidence="1">
    <location>
        <begin position="6"/>
        <end position="25"/>
    </location>
</feature>
<evidence type="ECO:0000313" key="2">
    <source>
        <dbReference type="EMBL" id="CAI0425205.1"/>
    </source>
</evidence>
<proteinExistence type="predicted"/>
<name>A0AAV0KVC9_9ROSI</name>
<accession>A0AAV0KVC9</accession>
<evidence type="ECO:0000313" key="3">
    <source>
        <dbReference type="Proteomes" id="UP001154282"/>
    </source>
</evidence>
<keyword evidence="1" id="KW-0812">Transmembrane</keyword>
<reference evidence="2" key="1">
    <citation type="submission" date="2022-08" db="EMBL/GenBank/DDBJ databases">
        <authorList>
            <person name="Gutierrez-Valencia J."/>
        </authorList>
    </citation>
    <scope>NUCLEOTIDE SEQUENCE</scope>
</reference>
<dbReference type="Proteomes" id="UP001154282">
    <property type="component" value="Unassembled WGS sequence"/>
</dbReference>
<keyword evidence="1" id="KW-0472">Membrane</keyword>
<dbReference type="AlphaFoldDB" id="A0AAV0KVC9"/>
<gene>
    <name evidence="2" type="ORF">LITE_LOCUS20277</name>
</gene>
<keyword evidence="3" id="KW-1185">Reference proteome</keyword>
<organism evidence="2 3">
    <name type="scientific">Linum tenue</name>
    <dbReference type="NCBI Taxonomy" id="586396"/>
    <lineage>
        <taxon>Eukaryota</taxon>
        <taxon>Viridiplantae</taxon>
        <taxon>Streptophyta</taxon>
        <taxon>Embryophyta</taxon>
        <taxon>Tracheophyta</taxon>
        <taxon>Spermatophyta</taxon>
        <taxon>Magnoliopsida</taxon>
        <taxon>eudicotyledons</taxon>
        <taxon>Gunneridae</taxon>
        <taxon>Pentapetalae</taxon>
        <taxon>rosids</taxon>
        <taxon>fabids</taxon>
        <taxon>Malpighiales</taxon>
        <taxon>Linaceae</taxon>
        <taxon>Linum</taxon>
    </lineage>
</organism>